<feature type="domain" description="BRCT" evidence="17">
    <location>
        <begin position="61"/>
        <end position="149"/>
    </location>
</feature>
<reference evidence="19" key="1">
    <citation type="journal article" date="2020" name="Stud. Mycol.">
        <title>101 Dothideomycetes genomes: a test case for predicting lifestyles and emergence of pathogens.</title>
        <authorList>
            <person name="Haridas S."/>
            <person name="Albert R."/>
            <person name="Binder M."/>
            <person name="Bloem J."/>
            <person name="Labutti K."/>
            <person name="Salamov A."/>
            <person name="Andreopoulos B."/>
            <person name="Baker S."/>
            <person name="Barry K."/>
            <person name="Bills G."/>
            <person name="Bluhm B."/>
            <person name="Cannon C."/>
            <person name="Castanera R."/>
            <person name="Culley D."/>
            <person name="Daum C."/>
            <person name="Ezra D."/>
            <person name="Gonzalez J."/>
            <person name="Henrissat B."/>
            <person name="Kuo A."/>
            <person name="Liang C."/>
            <person name="Lipzen A."/>
            <person name="Lutzoni F."/>
            <person name="Magnuson J."/>
            <person name="Mondo S."/>
            <person name="Nolan M."/>
            <person name="Ohm R."/>
            <person name="Pangilinan J."/>
            <person name="Park H.-J."/>
            <person name="Ramirez L."/>
            <person name="Alfaro M."/>
            <person name="Sun H."/>
            <person name="Tritt A."/>
            <person name="Yoshinaga Y."/>
            <person name="Zwiers L.-H."/>
            <person name="Turgeon B."/>
            <person name="Goodwin S."/>
            <person name="Spatafora J."/>
            <person name="Crous P."/>
            <person name="Grigoriev I."/>
        </authorList>
    </citation>
    <scope>NUCLEOTIDE SEQUENCE</scope>
    <source>
        <strain evidence="19">HMLAC05119</strain>
    </source>
</reference>
<dbReference type="Pfam" id="PF16727">
    <property type="entry name" value="REV1_C"/>
    <property type="match status" value="1"/>
</dbReference>
<dbReference type="GO" id="GO:0046872">
    <property type="term" value="F:metal ion binding"/>
    <property type="evidence" value="ECO:0007669"/>
    <property type="project" value="UniProtKB-KW"/>
</dbReference>
<dbReference type="GO" id="GO:0003684">
    <property type="term" value="F:damaged DNA binding"/>
    <property type="evidence" value="ECO:0007669"/>
    <property type="project" value="InterPro"/>
</dbReference>
<dbReference type="GO" id="GO:0070987">
    <property type="term" value="P:error-free translesion synthesis"/>
    <property type="evidence" value="ECO:0007669"/>
    <property type="project" value="UniProtKB-ARBA"/>
</dbReference>
<dbReference type="Gene3D" id="3.40.50.10190">
    <property type="entry name" value="BRCT domain"/>
    <property type="match status" value="1"/>
</dbReference>
<keyword evidence="13" id="KW-0539">Nucleus</keyword>
<keyword evidence="6" id="KW-0808">Transferase</keyword>
<dbReference type="Pfam" id="PF21999">
    <property type="entry name" value="IMS_HHH_1"/>
    <property type="match status" value="1"/>
</dbReference>
<accession>A0A6A5QWF0</accession>
<dbReference type="GO" id="GO:0006281">
    <property type="term" value="P:DNA repair"/>
    <property type="evidence" value="ECO:0007669"/>
    <property type="project" value="UniProtKB-KW"/>
</dbReference>
<feature type="compositionally biased region" description="Acidic residues" evidence="16">
    <location>
        <begin position="219"/>
        <end position="228"/>
    </location>
</feature>
<evidence type="ECO:0000256" key="6">
    <source>
        <dbReference type="ARBA" id="ARBA00022679"/>
    </source>
</evidence>
<evidence type="ECO:0000256" key="15">
    <source>
        <dbReference type="ARBA" id="ARBA00081902"/>
    </source>
</evidence>
<dbReference type="Gene3D" id="3.30.70.270">
    <property type="match status" value="1"/>
</dbReference>
<dbReference type="InterPro" id="IPR031991">
    <property type="entry name" value="Rev1_C"/>
</dbReference>
<dbReference type="Pfam" id="PF14377">
    <property type="entry name" value="UBM"/>
    <property type="match status" value="3"/>
</dbReference>
<dbReference type="Pfam" id="PF16589">
    <property type="entry name" value="BRCT_2"/>
    <property type="match status" value="1"/>
</dbReference>
<sequence>MGSRLEKNSDSVRKRIEKHTFEGEDGDEYKGSAFGGFTDYFRRKKIKLQNLDADMRAQAGDRPPIFKGIVAHVNGYTQPSLNDLHTLIVQHGGGFLQYLDGKTTVTHIIASSLTPKKAVEFRKYRIVKPAWVVDSILAGRLLPWNEYRVLDEGDKQHVLAFDRGKMLSQANVRTRGYRDQTDASWYTGQLRASQAGPSSTPTPSGPPRRRFYKQRLPTPDDDIDDADDLPPSRQSESDPVEPAPSTSKPQTLVSPPKSSPTIAPQDDPFEETEPDAAAEAMHDGLYDDPPPLPPAQQASRGFGYERVMDFIAAANSDNSRQLTAEQHNAILLRDPKIRKSTVVDPNFLEQYYRESRLHHLSTWKADLKSQLQALASEKTSTQRAKQKRPPGARRYILHVDFDSFFAAVSLKKHPQYKDKPAVVAHGQGSGSEIASCNYPARKFGVKNGMWMKRAQELCPDIKILPYDFPAYEDASRAFYDAILATGGLVQSVSIDEALVDVSTLCVADGHNAREGSNCREQAKADDIAQSLRVEVKAKTGCDVSVGIGGNILLARVALRKAKPAGQHHIRPEEIMDFIGELRVQDLPGVAWSIGGKLEEIGVQFVKDIRELSKERLVQTLGPKTGEKLWEYARGIDRQEVGEQVVRKSVSAEVNWGVRFENQEQADEFVTSLCGELQKRLLKEKVKGKQFTMKIMRRSPDAPLDPPKHLGHGKCDTHNKSMVLGIATNAKEVLTKEALSMLRGFGFSPGELRGIGIQMTKLEPMKSATDGSLESSQRRLQFKVGNLEPISARKVTKAVEEDPIQDDPETPRKPKAAADEERVAFGAQELNQTTPSRRPLNILGTQFIMPTQVDPTVLAELPEDIRLKLLRQTRHTSPSPAVRDALGDGIVISPTKAIPFAMTALPAQSQLDPDILAVLPAEVRAEVLAQYAAGATPASPSRRPRHADQTLLPQSPRKNRIIGIPAKKPLVPVKRGRGRPPRSAMLAAAAQATSVSKTGKVLTQANFISRKNPAREGPSREGSAGPANIDNDVVPPATPNMNDEDLDKNFLSALPPELRAEIIAEHKRQKLQAFRLALNKSKPKLPPPAAARQAKCVKVPRPLRPTFTTQKLSQANDLRRAMKEWVLEFADEGPYREDVGALVNYLAKVVKEERDLGKAVGVVKWLEWIIEEEEDVDEEKWRDALGWVREGVGVAGRERGMGGVNFDS</sequence>
<dbReference type="InterPro" id="IPR036420">
    <property type="entry name" value="BRCT_dom_sf"/>
</dbReference>
<dbReference type="InterPro" id="IPR043502">
    <property type="entry name" value="DNA/RNA_pol_sf"/>
</dbReference>
<proteinExistence type="inferred from homology"/>
<evidence type="ECO:0000256" key="4">
    <source>
        <dbReference type="ARBA" id="ARBA00020399"/>
    </source>
</evidence>
<keyword evidence="8" id="KW-0479">Metal-binding</keyword>
<dbReference type="OrthoDB" id="427711at2759"/>
<keyword evidence="11" id="KW-0238">DNA-binding</keyword>
<feature type="region of interest" description="Disordered" evidence="16">
    <location>
        <begin position="188"/>
        <end position="274"/>
    </location>
</feature>
<evidence type="ECO:0000256" key="8">
    <source>
        <dbReference type="ARBA" id="ARBA00022723"/>
    </source>
</evidence>
<evidence type="ECO:0000256" key="5">
    <source>
        <dbReference type="ARBA" id="ARBA00022634"/>
    </source>
</evidence>
<feature type="region of interest" description="Disordered" evidence="16">
    <location>
        <begin position="794"/>
        <end position="816"/>
    </location>
</feature>
<evidence type="ECO:0000256" key="1">
    <source>
        <dbReference type="ARBA" id="ARBA00001946"/>
    </source>
</evidence>
<dbReference type="InterPro" id="IPR043128">
    <property type="entry name" value="Rev_trsase/Diguanyl_cyclase"/>
</dbReference>
<dbReference type="Pfam" id="PF00817">
    <property type="entry name" value="IMS"/>
    <property type="match status" value="1"/>
</dbReference>
<feature type="region of interest" description="Disordered" evidence="16">
    <location>
        <begin position="933"/>
        <end position="952"/>
    </location>
</feature>
<dbReference type="SMART" id="SM00292">
    <property type="entry name" value="BRCT"/>
    <property type="match status" value="1"/>
</dbReference>
<dbReference type="Gene3D" id="1.20.58.1280">
    <property type="entry name" value="DNA repair protein Rev1, C-terminal domain"/>
    <property type="match status" value="1"/>
</dbReference>
<dbReference type="FunFam" id="3.30.1490.100:FF:000001">
    <property type="entry name" value="DNA repair protein REV1"/>
    <property type="match status" value="1"/>
</dbReference>
<dbReference type="InterPro" id="IPR036775">
    <property type="entry name" value="DNA_pol_Y-fam_lit_finger_sf"/>
</dbReference>
<feature type="region of interest" description="Disordered" evidence="16">
    <location>
        <begin position="1"/>
        <end position="22"/>
    </location>
</feature>
<keyword evidence="10" id="KW-0460">Magnesium</keyword>
<dbReference type="Pfam" id="PF11799">
    <property type="entry name" value="IMS_C"/>
    <property type="match status" value="1"/>
</dbReference>
<evidence type="ECO:0000256" key="3">
    <source>
        <dbReference type="ARBA" id="ARBA00010945"/>
    </source>
</evidence>
<feature type="domain" description="UmuC" evidence="18">
    <location>
        <begin position="396"/>
        <end position="590"/>
    </location>
</feature>
<comment type="subcellular location">
    <subcellularLocation>
        <location evidence="2">Nucleus</location>
    </subcellularLocation>
</comment>
<evidence type="ECO:0000256" key="14">
    <source>
        <dbReference type="ARBA" id="ARBA00058985"/>
    </source>
</evidence>
<keyword evidence="20" id="KW-1185">Reference proteome</keyword>
<comment type="similarity">
    <text evidence="3">Belongs to the DNA polymerase type-Y family.</text>
</comment>
<dbReference type="GO" id="GO:0017125">
    <property type="term" value="F:deoxycytidyl transferase activity"/>
    <property type="evidence" value="ECO:0007669"/>
    <property type="project" value="TreeGrafter"/>
</dbReference>
<dbReference type="PROSITE" id="PS50173">
    <property type="entry name" value="UMUC"/>
    <property type="match status" value="1"/>
</dbReference>
<feature type="region of interest" description="Disordered" evidence="16">
    <location>
        <begin position="1008"/>
        <end position="1036"/>
    </location>
</feature>
<dbReference type="Gene3D" id="6.10.250.1490">
    <property type="match status" value="1"/>
</dbReference>
<dbReference type="SUPFAM" id="SSF100879">
    <property type="entry name" value="Lesion bypass DNA polymerase (Y-family), little finger domain"/>
    <property type="match status" value="1"/>
</dbReference>
<evidence type="ECO:0000259" key="17">
    <source>
        <dbReference type="PROSITE" id="PS50172"/>
    </source>
</evidence>
<dbReference type="InterPro" id="IPR017961">
    <property type="entry name" value="DNA_pol_Y-fam_little_finger"/>
</dbReference>
<dbReference type="GO" id="GO:0005634">
    <property type="term" value="C:nucleus"/>
    <property type="evidence" value="ECO:0007669"/>
    <property type="project" value="UniProtKB-SubCell"/>
</dbReference>
<evidence type="ECO:0000256" key="7">
    <source>
        <dbReference type="ARBA" id="ARBA00022695"/>
    </source>
</evidence>
<dbReference type="Proteomes" id="UP000800096">
    <property type="component" value="Unassembled WGS sequence"/>
</dbReference>
<dbReference type="PROSITE" id="PS50172">
    <property type="entry name" value="BRCT"/>
    <property type="match status" value="1"/>
</dbReference>
<dbReference type="Gene3D" id="3.40.1170.60">
    <property type="match status" value="1"/>
</dbReference>
<organism evidence="19 20">
    <name type="scientific">Ampelomyces quisqualis</name>
    <name type="common">Powdery mildew agent</name>
    <dbReference type="NCBI Taxonomy" id="50730"/>
    <lineage>
        <taxon>Eukaryota</taxon>
        <taxon>Fungi</taxon>
        <taxon>Dikarya</taxon>
        <taxon>Ascomycota</taxon>
        <taxon>Pezizomycotina</taxon>
        <taxon>Dothideomycetes</taxon>
        <taxon>Pleosporomycetidae</taxon>
        <taxon>Pleosporales</taxon>
        <taxon>Pleosporineae</taxon>
        <taxon>Phaeosphaeriaceae</taxon>
        <taxon>Ampelomyces</taxon>
    </lineage>
</organism>
<evidence type="ECO:0000313" key="19">
    <source>
        <dbReference type="EMBL" id="KAF1919258.1"/>
    </source>
</evidence>
<evidence type="ECO:0000256" key="2">
    <source>
        <dbReference type="ARBA" id="ARBA00004123"/>
    </source>
</evidence>
<dbReference type="InterPro" id="IPR053848">
    <property type="entry name" value="IMS_HHH_1"/>
</dbReference>
<keyword evidence="9" id="KW-0227">DNA damage</keyword>
<dbReference type="PANTHER" id="PTHR45990">
    <property type="entry name" value="DNA REPAIR PROTEIN REV1"/>
    <property type="match status" value="1"/>
</dbReference>
<evidence type="ECO:0000256" key="13">
    <source>
        <dbReference type="ARBA" id="ARBA00023242"/>
    </source>
</evidence>
<keyword evidence="5" id="KW-0237">DNA synthesis</keyword>
<keyword evidence="12" id="KW-0234">DNA repair</keyword>
<dbReference type="CDD" id="cd01701">
    <property type="entry name" value="PolY_Rev1"/>
    <property type="match status" value="1"/>
</dbReference>
<dbReference type="FunFam" id="3.30.70.270:FF:000040">
    <property type="entry name" value="DNA repair protein REV1"/>
    <property type="match status" value="1"/>
</dbReference>
<dbReference type="GO" id="GO:0042276">
    <property type="term" value="P:error-prone translesion synthesis"/>
    <property type="evidence" value="ECO:0007669"/>
    <property type="project" value="TreeGrafter"/>
</dbReference>
<evidence type="ECO:0000259" key="18">
    <source>
        <dbReference type="PROSITE" id="PS50173"/>
    </source>
</evidence>
<protein>
    <recommendedName>
        <fullName evidence="4">DNA repair protein REV1</fullName>
    </recommendedName>
    <alternativeName>
        <fullName evidence="15">Reversionless protein 1</fullName>
    </alternativeName>
</protein>
<dbReference type="Gene3D" id="1.10.150.20">
    <property type="entry name" value="5' to 3' exonuclease, C-terminal subdomain"/>
    <property type="match status" value="1"/>
</dbReference>
<dbReference type="Gene3D" id="6.10.250.1630">
    <property type="match status" value="1"/>
</dbReference>
<gene>
    <name evidence="19" type="ORF">BDU57DRAFT_568640</name>
</gene>
<dbReference type="InterPro" id="IPR025527">
    <property type="entry name" value="HUWE1/Rev1_UBM"/>
</dbReference>
<dbReference type="EMBL" id="ML979133">
    <property type="protein sequence ID" value="KAF1919258.1"/>
    <property type="molecule type" value="Genomic_DNA"/>
</dbReference>
<name>A0A6A5QWF0_AMPQU</name>
<evidence type="ECO:0000313" key="20">
    <source>
        <dbReference type="Proteomes" id="UP000800096"/>
    </source>
</evidence>
<dbReference type="InterPro" id="IPR001126">
    <property type="entry name" value="UmuC"/>
</dbReference>
<dbReference type="FunFam" id="3.40.50.10190:FF:000011">
    <property type="entry name" value="DNA repair protein REV1"/>
    <property type="match status" value="1"/>
</dbReference>
<dbReference type="AlphaFoldDB" id="A0A6A5QWF0"/>
<evidence type="ECO:0000256" key="10">
    <source>
        <dbReference type="ARBA" id="ARBA00022842"/>
    </source>
</evidence>
<dbReference type="InterPro" id="IPR001357">
    <property type="entry name" value="BRCT_dom"/>
</dbReference>
<dbReference type="GO" id="GO:0003887">
    <property type="term" value="F:DNA-directed DNA polymerase activity"/>
    <property type="evidence" value="ECO:0007669"/>
    <property type="project" value="InterPro"/>
</dbReference>
<dbReference type="CDD" id="cd17719">
    <property type="entry name" value="BRCT_Rev1"/>
    <property type="match status" value="1"/>
</dbReference>
<dbReference type="InterPro" id="IPR038401">
    <property type="entry name" value="Rev1_C_sf"/>
</dbReference>
<dbReference type="PANTHER" id="PTHR45990:SF1">
    <property type="entry name" value="DNA REPAIR PROTEIN REV1"/>
    <property type="match status" value="1"/>
</dbReference>
<comment type="cofactor">
    <cofactor evidence="1">
        <name>Mg(2+)</name>
        <dbReference type="ChEBI" id="CHEBI:18420"/>
    </cofactor>
</comment>
<evidence type="ECO:0000256" key="9">
    <source>
        <dbReference type="ARBA" id="ARBA00022763"/>
    </source>
</evidence>
<evidence type="ECO:0000256" key="11">
    <source>
        <dbReference type="ARBA" id="ARBA00023125"/>
    </source>
</evidence>
<dbReference type="Gene3D" id="3.30.1490.100">
    <property type="entry name" value="DNA polymerase, Y-family, little finger domain"/>
    <property type="match status" value="1"/>
</dbReference>
<dbReference type="SUPFAM" id="SSF56672">
    <property type="entry name" value="DNA/RNA polymerases"/>
    <property type="match status" value="1"/>
</dbReference>
<dbReference type="SUPFAM" id="SSF52113">
    <property type="entry name" value="BRCT domain"/>
    <property type="match status" value="1"/>
</dbReference>
<evidence type="ECO:0000256" key="16">
    <source>
        <dbReference type="SAM" id="MobiDB-lite"/>
    </source>
</evidence>
<feature type="compositionally biased region" description="Polar residues" evidence="16">
    <location>
        <begin position="244"/>
        <end position="253"/>
    </location>
</feature>
<evidence type="ECO:0000256" key="12">
    <source>
        <dbReference type="ARBA" id="ARBA00023204"/>
    </source>
</evidence>
<keyword evidence="7" id="KW-0548">Nucleotidyltransferase</keyword>
<comment type="function">
    <text evidence="14">Deoxycytidyl transferase involved in DNA repair. Transfers a dCMP residue from dCTP to the 3'-end of a DNA primer in a template-dependent reaction. May assist in the first step in the bypass of abasic lesions by the insertion of a nucleotide opposite the lesion. Required for normal induction of mutations by physical and chemical agents. Involved in mitochondrial DNA mutagenesis.</text>
</comment>